<proteinExistence type="predicted"/>
<evidence type="ECO:0008006" key="3">
    <source>
        <dbReference type="Google" id="ProtNLM"/>
    </source>
</evidence>
<dbReference type="RefSeq" id="WP_213542728.1">
    <property type="nucleotide sequence ID" value="NZ_AP023420.1"/>
</dbReference>
<dbReference type="EMBL" id="AP023420">
    <property type="protein sequence ID" value="BCK83477.1"/>
    <property type="molecule type" value="Genomic_DNA"/>
</dbReference>
<organism evidence="1 2">
    <name type="scientific">Pusillibacter faecalis</name>
    <dbReference type="NCBI Taxonomy" id="2714358"/>
    <lineage>
        <taxon>Bacteria</taxon>
        <taxon>Bacillati</taxon>
        <taxon>Bacillota</taxon>
        <taxon>Clostridia</taxon>
        <taxon>Eubacteriales</taxon>
        <taxon>Oscillospiraceae</taxon>
        <taxon>Pusillibacter</taxon>
    </lineage>
</organism>
<dbReference type="Proteomes" id="UP000679848">
    <property type="component" value="Chromosome"/>
</dbReference>
<dbReference type="Pfam" id="PF13479">
    <property type="entry name" value="AAA_24"/>
    <property type="match status" value="1"/>
</dbReference>
<keyword evidence="2" id="KW-1185">Reference proteome</keyword>
<protein>
    <recommendedName>
        <fullName evidence="3">ATP-binding protein</fullName>
    </recommendedName>
</protein>
<name>A0A810QB56_9FIRM</name>
<accession>A0A810QB56</accession>
<evidence type="ECO:0000313" key="1">
    <source>
        <dbReference type="EMBL" id="BCK83477.1"/>
    </source>
</evidence>
<gene>
    <name evidence="1" type="ORF">MM59RIKEN_07960</name>
</gene>
<dbReference type="SUPFAM" id="SSF52540">
    <property type="entry name" value="P-loop containing nucleoside triphosphate hydrolases"/>
    <property type="match status" value="1"/>
</dbReference>
<dbReference type="AlphaFoldDB" id="A0A810QB56"/>
<dbReference type="Gene3D" id="3.40.50.300">
    <property type="entry name" value="P-loop containing nucleotide triphosphate hydrolases"/>
    <property type="match status" value="1"/>
</dbReference>
<sequence>MIVKPESMDFSNKNIIVIISGLPGVGKTTLALSAPDVVLIDADEGLSRVKPEHRKDSSMIKTYEELLADIKSFEGHYKTVVIDTCGALIDLMKDWAMRNEPSASKKSGGFSQQGYGFVKTEFLRLSAELRKKFNVVFLFHASKDRQGDDVFYDIVCEGSTKTLVWQPADLGAYLHIVNGERYLGFTPTMNYNAKAAYGIKGLVKVPELKDGEPNDFLTRLFDQVKANIVAEHAALQPRQEQYNKTVLDGRKIIESIETPEDVQEATKAIKGLPHALTSERELKTALMERIKELGIVYNKETKVYERAE</sequence>
<dbReference type="KEGG" id="pfaa:MM59RIKEN_07960"/>
<reference evidence="1" key="1">
    <citation type="submission" date="2020-09" db="EMBL/GenBank/DDBJ databases">
        <title>New species isolated from human feces.</title>
        <authorList>
            <person name="Kitahara M."/>
            <person name="Shigeno Y."/>
            <person name="Shime M."/>
            <person name="Matsumoto Y."/>
            <person name="Nakamura S."/>
            <person name="Motooka D."/>
            <person name="Fukuoka S."/>
            <person name="Nishikawa H."/>
            <person name="Benno Y."/>
        </authorList>
    </citation>
    <scope>NUCLEOTIDE SEQUENCE</scope>
    <source>
        <strain evidence="1">MM59</strain>
    </source>
</reference>
<evidence type="ECO:0000313" key="2">
    <source>
        <dbReference type="Proteomes" id="UP000679848"/>
    </source>
</evidence>
<dbReference type="InterPro" id="IPR027417">
    <property type="entry name" value="P-loop_NTPase"/>
</dbReference>